<proteinExistence type="predicted"/>
<evidence type="ECO:0000313" key="1">
    <source>
        <dbReference type="EMBL" id="RAK82865.1"/>
    </source>
</evidence>
<name>A0ACD1HY03_9EURO</name>
<organism evidence="1 2">
    <name type="scientific">Aspergillus costaricaensis CBS 115574</name>
    <dbReference type="NCBI Taxonomy" id="1448317"/>
    <lineage>
        <taxon>Eukaryota</taxon>
        <taxon>Fungi</taxon>
        <taxon>Dikarya</taxon>
        <taxon>Ascomycota</taxon>
        <taxon>Pezizomycotina</taxon>
        <taxon>Eurotiomycetes</taxon>
        <taxon>Eurotiomycetidae</taxon>
        <taxon>Eurotiales</taxon>
        <taxon>Aspergillaceae</taxon>
        <taxon>Aspergillus</taxon>
        <taxon>Aspergillus subgen. Circumdati</taxon>
    </lineage>
</organism>
<feature type="non-terminal residue" evidence="1">
    <location>
        <position position="1"/>
    </location>
</feature>
<protein>
    <submittedName>
        <fullName evidence="1">Ankyrin</fullName>
    </submittedName>
</protein>
<reference evidence="1" key="1">
    <citation type="submission" date="2018-02" db="EMBL/GenBank/DDBJ databases">
        <title>The genomes of Aspergillus section Nigri reveals drivers in fungal speciation.</title>
        <authorList>
            <consortium name="DOE Joint Genome Institute"/>
            <person name="Vesth T.C."/>
            <person name="Nybo J."/>
            <person name="Theobald S."/>
            <person name="Brandl J."/>
            <person name="Frisvad J.C."/>
            <person name="Nielsen K.F."/>
            <person name="Lyhne E.K."/>
            <person name="Kogle M.E."/>
            <person name="Kuo A."/>
            <person name="Riley R."/>
            <person name="Clum A."/>
            <person name="Nolan M."/>
            <person name="Lipzen A."/>
            <person name="Salamov A."/>
            <person name="Henrissat B."/>
            <person name="Wiebenga A."/>
            <person name="De vries R.P."/>
            <person name="Grigoriev I.V."/>
            <person name="Mortensen U.H."/>
            <person name="Andersen M.R."/>
            <person name="Baker S.E."/>
        </authorList>
    </citation>
    <scope>NUCLEOTIDE SEQUENCE</scope>
    <source>
        <strain evidence="1">CBS 115574</strain>
    </source>
</reference>
<sequence>PPWAYGLCSTILGGSLSESCCLKRRSNRETWTHALSTRKWAAIYKRTRYEFPDSNDTLMASYLGLTAIRIVQLLLDTRRVDVESKDSEGRTPLSWAAENGHEGVVQLLLDTGRIDMESKDSEYGRTPLSWAARNGHERVIQLLLDTGRVDVESKDSEYGQTPLSWAAENGHEGVVQLL</sequence>
<keyword evidence="2" id="KW-1185">Reference proteome</keyword>
<feature type="non-terminal residue" evidence="1">
    <location>
        <position position="178"/>
    </location>
</feature>
<dbReference type="EMBL" id="KZ824607">
    <property type="protein sequence ID" value="RAK82865.1"/>
    <property type="molecule type" value="Genomic_DNA"/>
</dbReference>
<accession>A0ACD1HY03</accession>
<dbReference type="Proteomes" id="UP000249748">
    <property type="component" value="Unassembled WGS sequence"/>
</dbReference>
<gene>
    <name evidence="1" type="ORF">BO79DRAFT_117289</name>
</gene>
<evidence type="ECO:0000313" key="2">
    <source>
        <dbReference type="Proteomes" id="UP000249748"/>
    </source>
</evidence>